<name>A0A267MMX9_9FIRM</name>
<sequence>MKNKKKFFAVGIVICVLFILITYYKIQIGPVNPNDNKKILVTIPKGVSTSQIGNILKDKELINNTTTFRILNKLSKTNGKLKAGNYILSKSMSAKKIVDEMVLGNVVENTIKFTIPEGFELRQIADRLASMNLIDKDKFYKLVNEGNFEYEFLNDIPKGENRLEGFLFPDTYEIHEGASENEIIMKMLDRFNDVFYEAYKNKSIDRDMTIKEIVTLASVIEREAKYDKERPIVASVFYNRIDKNMKLQSCATVQYILKDRKPKLSIKDTQIDSKYNTYLYAGLPEGPIASPGKASINAALNPADTQYLYFVVGKNGQHYFNKSYKEHLTDKNRS</sequence>
<dbReference type="GO" id="GO:0008932">
    <property type="term" value="F:lytic endotransglycosylase activity"/>
    <property type="evidence" value="ECO:0007669"/>
    <property type="project" value="UniProtKB-UniRule"/>
</dbReference>
<evidence type="ECO:0000256" key="4">
    <source>
        <dbReference type="ARBA" id="ARBA00023136"/>
    </source>
</evidence>
<dbReference type="GO" id="GO:0005886">
    <property type="term" value="C:plasma membrane"/>
    <property type="evidence" value="ECO:0007669"/>
    <property type="project" value="UniProtKB-SubCell"/>
</dbReference>
<dbReference type="NCBIfam" id="TIGR00247">
    <property type="entry name" value="endolytic transglycosylase MltG"/>
    <property type="match status" value="1"/>
</dbReference>
<feature type="site" description="Important for catalytic activity" evidence="7">
    <location>
        <position position="223"/>
    </location>
</feature>
<protein>
    <recommendedName>
        <fullName evidence="7">Endolytic murein transglycosylase</fullName>
        <ecNumber evidence="7">4.2.2.29</ecNumber>
    </recommendedName>
    <alternativeName>
        <fullName evidence="7">Peptidoglycan lytic transglycosylase</fullName>
    </alternativeName>
    <alternativeName>
        <fullName evidence="7">Peptidoglycan polymerization terminase</fullName>
    </alternativeName>
</protein>
<dbReference type="PANTHER" id="PTHR30518:SF2">
    <property type="entry name" value="ENDOLYTIC MUREIN TRANSGLYCOSYLASE"/>
    <property type="match status" value="1"/>
</dbReference>
<keyword evidence="1 7" id="KW-1003">Cell membrane</keyword>
<accession>A0A267MMX9</accession>
<dbReference type="Proteomes" id="UP000216024">
    <property type="component" value="Unassembled WGS sequence"/>
</dbReference>
<dbReference type="EC" id="4.2.2.29" evidence="7"/>
<dbReference type="GO" id="GO:0009252">
    <property type="term" value="P:peptidoglycan biosynthetic process"/>
    <property type="evidence" value="ECO:0007669"/>
    <property type="project" value="UniProtKB-UniRule"/>
</dbReference>
<comment type="similarity">
    <text evidence="7">Belongs to the transglycosylase MltG family.</text>
</comment>
<dbReference type="InterPro" id="IPR003770">
    <property type="entry name" value="MLTG-like"/>
</dbReference>
<evidence type="ECO:0000256" key="3">
    <source>
        <dbReference type="ARBA" id="ARBA00022989"/>
    </source>
</evidence>
<evidence type="ECO:0000256" key="1">
    <source>
        <dbReference type="ARBA" id="ARBA00022475"/>
    </source>
</evidence>
<evidence type="ECO:0000313" key="9">
    <source>
        <dbReference type="Proteomes" id="UP000216024"/>
    </source>
</evidence>
<keyword evidence="2 7" id="KW-0812">Transmembrane</keyword>
<dbReference type="Pfam" id="PF02618">
    <property type="entry name" value="YceG"/>
    <property type="match status" value="1"/>
</dbReference>
<evidence type="ECO:0000256" key="6">
    <source>
        <dbReference type="ARBA" id="ARBA00023316"/>
    </source>
</evidence>
<dbReference type="CDD" id="cd08010">
    <property type="entry name" value="MltG_like"/>
    <property type="match status" value="1"/>
</dbReference>
<dbReference type="HAMAP" id="MF_02065">
    <property type="entry name" value="MltG"/>
    <property type="match status" value="1"/>
</dbReference>
<reference evidence="8 9" key="1">
    <citation type="submission" date="2017-06" db="EMBL/GenBank/DDBJ databases">
        <title>Draft genome sequence of anaerobic fermentative bacterium Anaeromicrobium sediminis DY2726D isolated from West Pacific Ocean sediments.</title>
        <authorList>
            <person name="Zeng X."/>
        </authorList>
    </citation>
    <scope>NUCLEOTIDE SEQUENCE [LARGE SCALE GENOMIC DNA]</scope>
    <source>
        <strain evidence="8 9">DY2726D</strain>
    </source>
</reference>
<keyword evidence="3 7" id="KW-1133">Transmembrane helix</keyword>
<keyword evidence="9" id="KW-1185">Reference proteome</keyword>
<keyword evidence="6 7" id="KW-0961">Cell wall biogenesis/degradation</keyword>
<comment type="subcellular location">
    <subcellularLocation>
        <location evidence="7">Cell membrane</location>
        <topology evidence="7">Single-pass membrane protein</topology>
    </subcellularLocation>
</comment>
<comment type="caution">
    <text evidence="8">The sequence shown here is derived from an EMBL/GenBank/DDBJ whole genome shotgun (WGS) entry which is preliminary data.</text>
</comment>
<dbReference type="Gene3D" id="3.30.1490.480">
    <property type="entry name" value="Endolytic murein transglycosylase"/>
    <property type="match status" value="2"/>
</dbReference>
<comment type="catalytic activity">
    <reaction evidence="7">
        <text>a peptidoglycan chain = a peptidoglycan chain with N-acetyl-1,6-anhydromuramyl-[peptide] at the reducing end + a peptidoglycan chain with N-acetylglucosamine at the non-reducing end.</text>
        <dbReference type="EC" id="4.2.2.29"/>
    </reaction>
</comment>
<dbReference type="RefSeq" id="WP_095129849.1">
    <property type="nucleotide sequence ID" value="NZ_NIBG01000001.1"/>
</dbReference>
<dbReference type="EMBL" id="NIBG01000001">
    <property type="protein sequence ID" value="PAB60929.1"/>
    <property type="molecule type" value="Genomic_DNA"/>
</dbReference>
<keyword evidence="4 7" id="KW-0472">Membrane</keyword>
<comment type="function">
    <text evidence="7">Functions as a peptidoglycan terminase that cleaves nascent peptidoglycan strands endolytically to terminate their elongation.</text>
</comment>
<evidence type="ECO:0000256" key="5">
    <source>
        <dbReference type="ARBA" id="ARBA00023239"/>
    </source>
</evidence>
<evidence type="ECO:0000256" key="7">
    <source>
        <dbReference type="HAMAP-Rule" id="MF_02065"/>
    </source>
</evidence>
<dbReference type="OrthoDB" id="9814591at2"/>
<proteinExistence type="inferred from homology"/>
<dbReference type="PANTHER" id="PTHR30518">
    <property type="entry name" value="ENDOLYTIC MUREIN TRANSGLYCOSYLASE"/>
    <property type="match status" value="1"/>
</dbReference>
<dbReference type="GO" id="GO:0071555">
    <property type="term" value="P:cell wall organization"/>
    <property type="evidence" value="ECO:0007669"/>
    <property type="project" value="UniProtKB-KW"/>
</dbReference>
<feature type="transmembrane region" description="Helical" evidence="7">
    <location>
        <begin position="7"/>
        <end position="26"/>
    </location>
</feature>
<dbReference type="AlphaFoldDB" id="A0A267MMX9"/>
<keyword evidence="5 7" id="KW-0456">Lyase</keyword>
<evidence type="ECO:0000313" key="8">
    <source>
        <dbReference type="EMBL" id="PAB60929.1"/>
    </source>
</evidence>
<evidence type="ECO:0000256" key="2">
    <source>
        <dbReference type="ARBA" id="ARBA00022692"/>
    </source>
</evidence>
<gene>
    <name evidence="7" type="primary">mltG</name>
    <name evidence="8" type="ORF">CCE28_00410</name>
</gene>
<dbReference type="Gene3D" id="3.30.160.60">
    <property type="entry name" value="Classic Zinc Finger"/>
    <property type="match status" value="1"/>
</dbReference>
<organism evidence="8 9">
    <name type="scientific">Anaeromicrobium sediminis</name>
    <dbReference type="NCBI Taxonomy" id="1478221"/>
    <lineage>
        <taxon>Bacteria</taxon>
        <taxon>Bacillati</taxon>
        <taxon>Bacillota</taxon>
        <taxon>Clostridia</taxon>
        <taxon>Peptostreptococcales</taxon>
        <taxon>Thermotaleaceae</taxon>
        <taxon>Anaeromicrobium</taxon>
    </lineage>
</organism>